<dbReference type="Proteomes" id="UP000092600">
    <property type="component" value="Unassembled WGS sequence"/>
</dbReference>
<reference evidence="5 6" key="1">
    <citation type="journal article" date="2016" name="DNA Res.">
        <title>The draft genome of MD-2 pineapple using hybrid error correction of long reads.</title>
        <authorList>
            <person name="Redwan R.M."/>
            <person name="Saidin A."/>
            <person name="Kumar S.V."/>
        </authorList>
    </citation>
    <scope>NUCLEOTIDE SEQUENCE [LARGE SCALE GENOMIC DNA]</scope>
    <source>
        <strain evidence="6">cv. MD2</strain>
        <tissue evidence="5">Leaf</tissue>
    </source>
</reference>
<dbReference type="GO" id="GO:0030032">
    <property type="term" value="P:lamellipodium assembly"/>
    <property type="evidence" value="ECO:0007669"/>
    <property type="project" value="TreeGrafter"/>
</dbReference>
<evidence type="ECO:0000256" key="2">
    <source>
        <dbReference type="ARBA" id="ARBA00023212"/>
    </source>
</evidence>
<evidence type="ECO:0000256" key="1">
    <source>
        <dbReference type="ARBA" id="ARBA00004245"/>
    </source>
</evidence>
<dbReference type="InterPro" id="IPR036886">
    <property type="entry name" value="Villin_headpiece_dom_sf"/>
</dbReference>
<organism evidence="5 6">
    <name type="scientific">Ananas comosus</name>
    <name type="common">Pineapple</name>
    <name type="synonym">Ananas ananas</name>
    <dbReference type="NCBI Taxonomy" id="4615"/>
    <lineage>
        <taxon>Eukaryota</taxon>
        <taxon>Viridiplantae</taxon>
        <taxon>Streptophyta</taxon>
        <taxon>Embryophyta</taxon>
        <taxon>Tracheophyta</taxon>
        <taxon>Spermatophyta</taxon>
        <taxon>Magnoliopsida</taxon>
        <taxon>Liliopsida</taxon>
        <taxon>Poales</taxon>
        <taxon>Bromeliaceae</taxon>
        <taxon>Bromelioideae</taxon>
        <taxon>Ananas</taxon>
    </lineage>
</organism>
<feature type="domain" description="HP" evidence="4">
    <location>
        <begin position="41"/>
        <end position="106"/>
    </location>
</feature>
<keyword evidence="2" id="KW-0963">Cytoplasm</keyword>
<dbReference type="Pfam" id="PF02209">
    <property type="entry name" value="VHP"/>
    <property type="match status" value="1"/>
</dbReference>
<feature type="region of interest" description="Disordered" evidence="3">
    <location>
        <begin position="28"/>
        <end position="55"/>
    </location>
</feature>
<dbReference type="InterPro" id="IPR003128">
    <property type="entry name" value="Villin_headpiece"/>
</dbReference>
<dbReference type="InterPro" id="IPR051618">
    <property type="entry name" value="Actin-binding_LIM"/>
</dbReference>
<proteinExistence type="predicted"/>
<sequence length="106" mass="12167">SPEANKPKPEVNSKETNHLMSSRIEALTIQEDVKEGEPEDDEGLPIYPYERLKTNSPDPVKEIDVTKRETYLSSADFKGKFGMTKEAFSKLPKWKQNRLKLALQLF</sequence>
<name>A0A199UYP0_ANACO</name>
<gene>
    <name evidence="5" type="ORF">ACMD2_26902</name>
</gene>
<dbReference type="FunFam" id="1.10.950.10:FF:000004">
    <property type="entry name" value="Villin-like 1"/>
    <property type="match status" value="1"/>
</dbReference>
<evidence type="ECO:0000313" key="6">
    <source>
        <dbReference type="Proteomes" id="UP000092600"/>
    </source>
</evidence>
<keyword evidence="2" id="KW-0206">Cytoskeleton</keyword>
<comment type="caution">
    <text evidence="5">The sequence shown here is derived from an EMBL/GenBank/DDBJ whole genome shotgun (WGS) entry which is preliminary data.</text>
</comment>
<evidence type="ECO:0000259" key="4">
    <source>
        <dbReference type="PROSITE" id="PS51089"/>
    </source>
</evidence>
<dbReference type="Gene3D" id="1.10.950.10">
    <property type="entry name" value="Villin headpiece domain"/>
    <property type="match status" value="1"/>
</dbReference>
<dbReference type="PANTHER" id="PTHR24213:SF9">
    <property type="entry name" value="UNCOORDINATED 115A, ISOFORM B-RELATED"/>
    <property type="match status" value="1"/>
</dbReference>
<dbReference type="GO" id="GO:0007010">
    <property type="term" value="P:cytoskeleton organization"/>
    <property type="evidence" value="ECO:0007669"/>
    <property type="project" value="InterPro"/>
</dbReference>
<protein>
    <submittedName>
        <fullName evidence="5">Villin-4</fullName>
    </submittedName>
</protein>
<feature type="non-terminal residue" evidence="5">
    <location>
        <position position="1"/>
    </location>
</feature>
<dbReference type="EMBL" id="LSRQ01004263">
    <property type="protein sequence ID" value="OAY69736.1"/>
    <property type="molecule type" value="Genomic_DNA"/>
</dbReference>
<dbReference type="AlphaFoldDB" id="A0A199UYP0"/>
<evidence type="ECO:0000313" key="5">
    <source>
        <dbReference type="EMBL" id="OAY69736.1"/>
    </source>
</evidence>
<dbReference type="GO" id="GO:0015629">
    <property type="term" value="C:actin cytoskeleton"/>
    <property type="evidence" value="ECO:0007669"/>
    <property type="project" value="TreeGrafter"/>
</dbReference>
<dbReference type="PANTHER" id="PTHR24213">
    <property type="entry name" value="ACTIN-BINDING LIM PROTEIN"/>
    <property type="match status" value="1"/>
</dbReference>
<dbReference type="STRING" id="4615.A0A199UYP0"/>
<dbReference type="SUPFAM" id="SSF47050">
    <property type="entry name" value="VHP, Villin headpiece domain"/>
    <property type="match status" value="1"/>
</dbReference>
<evidence type="ECO:0000256" key="3">
    <source>
        <dbReference type="SAM" id="MobiDB-lite"/>
    </source>
</evidence>
<dbReference type="GO" id="GO:0051015">
    <property type="term" value="F:actin filament binding"/>
    <property type="evidence" value="ECO:0007669"/>
    <property type="project" value="TreeGrafter"/>
</dbReference>
<dbReference type="SMART" id="SM00153">
    <property type="entry name" value="VHP"/>
    <property type="match status" value="1"/>
</dbReference>
<accession>A0A199UYP0</accession>
<comment type="subcellular location">
    <subcellularLocation>
        <location evidence="1">Cytoplasm</location>
        <location evidence="1">Cytoskeleton</location>
    </subcellularLocation>
</comment>
<dbReference type="PROSITE" id="PS51089">
    <property type="entry name" value="HP"/>
    <property type="match status" value="1"/>
</dbReference>